<feature type="coiled-coil region" evidence="1">
    <location>
        <begin position="7"/>
        <end position="71"/>
    </location>
</feature>
<keyword evidence="3" id="KW-1185">Reference proteome</keyword>
<feature type="non-terminal residue" evidence="2">
    <location>
        <position position="218"/>
    </location>
</feature>
<reference evidence="2" key="1">
    <citation type="submission" date="2021-06" db="EMBL/GenBank/DDBJ databases">
        <authorList>
            <person name="Kallberg Y."/>
            <person name="Tangrot J."/>
            <person name="Rosling A."/>
        </authorList>
    </citation>
    <scope>NUCLEOTIDE SEQUENCE</scope>
    <source>
        <strain evidence="2">UK204</strain>
    </source>
</reference>
<protein>
    <submittedName>
        <fullName evidence="2">16037_t:CDS:1</fullName>
    </submittedName>
</protein>
<keyword evidence="1" id="KW-0175">Coiled coil</keyword>
<comment type="caution">
    <text evidence="2">The sequence shown here is derived from an EMBL/GenBank/DDBJ whole genome shotgun (WGS) entry which is preliminary data.</text>
</comment>
<organism evidence="2 3">
    <name type="scientific">Funneliformis caledonium</name>
    <dbReference type="NCBI Taxonomy" id="1117310"/>
    <lineage>
        <taxon>Eukaryota</taxon>
        <taxon>Fungi</taxon>
        <taxon>Fungi incertae sedis</taxon>
        <taxon>Mucoromycota</taxon>
        <taxon>Glomeromycotina</taxon>
        <taxon>Glomeromycetes</taxon>
        <taxon>Glomerales</taxon>
        <taxon>Glomeraceae</taxon>
        <taxon>Funneliformis</taxon>
    </lineage>
</organism>
<name>A0A9N9E7N2_9GLOM</name>
<proteinExistence type="predicted"/>
<accession>A0A9N9E7N2</accession>
<sequence length="218" mass="25798">MTTVEDKNFAIEEYKKAEQNLKQFKEGKEQEILYELKNKLEDKKWRNEEQKNDWEKERDRLEKEKEMLLKSKEIHVIEALRECKKGESNYRRKANTEDTEVYIKGLVKKIRLSDSLQTRRNGMKYKLKQKLLETLLLTNISIFGTFFEDCENIEAKNKPNIEWASSAILTKTKKARSNINDLALEYSSLSNSFTPIKDIQDIWCNNFSKATGLTDRWG</sequence>
<dbReference type="EMBL" id="CAJVPQ010004967">
    <property type="protein sequence ID" value="CAG8661508.1"/>
    <property type="molecule type" value="Genomic_DNA"/>
</dbReference>
<gene>
    <name evidence="2" type="ORF">FCALED_LOCUS11568</name>
</gene>
<evidence type="ECO:0000256" key="1">
    <source>
        <dbReference type="SAM" id="Coils"/>
    </source>
</evidence>
<dbReference type="AlphaFoldDB" id="A0A9N9E7N2"/>
<evidence type="ECO:0000313" key="3">
    <source>
        <dbReference type="Proteomes" id="UP000789570"/>
    </source>
</evidence>
<evidence type="ECO:0000313" key="2">
    <source>
        <dbReference type="EMBL" id="CAG8661508.1"/>
    </source>
</evidence>
<dbReference type="Proteomes" id="UP000789570">
    <property type="component" value="Unassembled WGS sequence"/>
</dbReference>